<evidence type="ECO:0000313" key="5">
    <source>
        <dbReference type="Proteomes" id="UP000316759"/>
    </source>
</evidence>
<keyword evidence="5" id="KW-1185">Reference proteome</keyword>
<dbReference type="PANTHER" id="PTHR46652:SF8">
    <property type="entry name" value="LEUCINE RICH REPEAT CONTAINING 23"/>
    <property type="match status" value="1"/>
</dbReference>
<keyword evidence="1" id="KW-0433">Leucine-rich repeat</keyword>
<evidence type="ECO:0000256" key="1">
    <source>
        <dbReference type="ARBA" id="ARBA00022614"/>
    </source>
</evidence>
<gene>
    <name evidence="4" type="ORF">FGIG_09831</name>
</gene>
<dbReference type="AlphaFoldDB" id="A0A504YDI3"/>
<dbReference type="Proteomes" id="UP000316759">
    <property type="component" value="Unassembled WGS sequence"/>
</dbReference>
<dbReference type="SUPFAM" id="SSF52058">
    <property type="entry name" value="L domain-like"/>
    <property type="match status" value="1"/>
</dbReference>
<reference evidence="4 5" key="1">
    <citation type="submission" date="2019-04" db="EMBL/GenBank/DDBJ databases">
        <title>Annotation for the trematode Fasciola gigantica.</title>
        <authorList>
            <person name="Choi Y.-J."/>
        </authorList>
    </citation>
    <scope>NUCLEOTIDE SEQUENCE [LARGE SCALE GENOMIC DNA]</scope>
    <source>
        <strain evidence="4">Uganda_cow_1</strain>
    </source>
</reference>
<feature type="region of interest" description="Disordered" evidence="3">
    <location>
        <begin position="110"/>
        <end position="131"/>
    </location>
</feature>
<proteinExistence type="predicted"/>
<accession>A0A504YDI3</accession>
<protein>
    <submittedName>
        <fullName evidence="4">Uncharacterized protein</fullName>
    </submittedName>
</protein>
<dbReference type="InterPro" id="IPR032675">
    <property type="entry name" value="LRR_dom_sf"/>
</dbReference>
<dbReference type="InterPro" id="IPR025875">
    <property type="entry name" value="Leu-rich_rpt_4"/>
</dbReference>
<name>A0A504YDI3_FASGI</name>
<comment type="caution">
    <text evidence="4">The sequence shown here is derived from an EMBL/GenBank/DDBJ whole genome shotgun (WGS) entry which is preliminary data.</text>
</comment>
<dbReference type="EMBL" id="SUNJ01011012">
    <property type="protein sequence ID" value="TPP59194.1"/>
    <property type="molecule type" value="Genomic_DNA"/>
</dbReference>
<dbReference type="OrthoDB" id="676979at2759"/>
<dbReference type="PROSITE" id="PS51450">
    <property type="entry name" value="LRR"/>
    <property type="match status" value="1"/>
</dbReference>
<dbReference type="InterPro" id="IPR050836">
    <property type="entry name" value="SDS22/Internalin_LRR"/>
</dbReference>
<dbReference type="Gene3D" id="3.80.10.10">
    <property type="entry name" value="Ribonuclease Inhibitor"/>
    <property type="match status" value="1"/>
</dbReference>
<evidence type="ECO:0000256" key="2">
    <source>
        <dbReference type="ARBA" id="ARBA00022737"/>
    </source>
</evidence>
<dbReference type="Pfam" id="PF12799">
    <property type="entry name" value="LRR_4"/>
    <property type="match status" value="1"/>
</dbReference>
<evidence type="ECO:0000256" key="3">
    <source>
        <dbReference type="SAM" id="MobiDB-lite"/>
    </source>
</evidence>
<organism evidence="4 5">
    <name type="scientific">Fasciola gigantica</name>
    <name type="common">Giant liver fluke</name>
    <dbReference type="NCBI Taxonomy" id="46835"/>
    <lineage>
        <taxon>Eukaryota</taxon>
        <taxon>Metazoa</taxon>
        <taxon>Spiralia</taxon>
        <taxon>Lophotrochozoa</taxon>
        <taxon>Platyhelminthes</taxon>
        <taxon>Trematoda</taxon>
        <taxon>Digenea</taxon>
        <taxon>Plagiorchiida</taxon>
        <taxon>Echinostomata</taxon>
        <taxon>Echinostomatoidea</taxon>
        <taxon>Fasciolidae</taxon>
        <taxon>Fasciola</taxon>
    </lineage>
</organism>
<keyword evidence="2" id="KW-0677">Repeat</keyword>
<evidence type="ECO:0000313" key="4">
    <source>
        <dbReference type="EMBL" id="TPP59194.1"/>
    </source>
</evidence>
<dbReference type="InterPro" id="IPR001611">
    <property type="entry name" value="Leu-rich_rpt"/>
</dbReference>
<sequence>MLQHLALHRNNLCSLDILEQSWLPSLRVLLADENRISRIPSLSCPKLETFSLRNNQIHDTSNSISDLQNLPKLHTLNLQYNPCCLDEQFVTVIRQALPNLVSLNGARSTTAYTSDSLPRPNSPQFHEDDDL</sequence>
<dbReference type="PANTHER" id="PTHR46652">
    <property type="entry name" value="LEUCINE-RICH REPEAT AND IQ DOMAIN-CONTAINING PROTEIN 1-RELATED"/>
    <property type="match status" value="1"/>
</dbReference>